<dbReference type="GeneID" id="19112954"/>
<evidence type="ECO:0000313" key="3">
    <source>
        <dbReference type="Proteomes" id="UP000011761"/>
    </source>
</evidence>
<dbReference type="OMA" id="YSPRFKY"/>
<protein>
    <recommendedName>
        <fullName evidence="4">Opi1-domain-containing protein</fullName>
    </recommendedName>
</protein>
<dbReference type="GO" id="GO:0003714">
    <property type="term" value="F:transcription corepressor activity"/>
    <property type="evidence" value="ECO:0007669"/>
    <property type="project" value="InterPro"/>
</dbReference>
<dbReference type="GO" id="GO:0005634">
    <property type="term" value="C:nucleus"/>
    <property type="evidence" value="ECO:0007669"/>
    <property type="project" value="TreeGrafter"/>
</dbReference>
<dbReference type="Pfam" id="PF08618">
    <property type="entry name" value="Opi1"/>
    <property type="match status" value="1"/>
</dbReference>
<feature type="region of interest" description="Disordered" evidence="1">
    <location>
        <begin position="442"/>
        <end position="492"/>
    </location>
</feature>
<dbReference type="eggNOG" id="ENOG502RG16">
    <property type="taxonomic scope" value="Eukaryota"/>
</dbReference>
<dbReference type="RefSeq" id="XP_007678628.1">
    <property type="nucleotide sequence ID" value="XM_007680438.1"/>
</dbReference>
<feature type="compositionally biased region" description="Basic and acidic residues" evidence="1">
    <location>
        <begin position="169"/>
        <end position="184"/>
    </location>
</feature>
<dbReference type="GO" id="GO:0006357">
    <property type="term" value="P:regulation of transcription by RNA polymerase II"/>
    <property type="evidence" value="ECO:0007669"/>
    <property type="project" value="TreeGrafter"/>
</dbReference>
<dbReference type="EMBL" id="KB445559">
    <property type="protein sequence ID" value="EMC93967.1"/>
    <property type="molecule type" value="Genomic_DNA"/>
</dbReference>
<dbReference type="KEGG" id="bcom:BAUCODRAFT_36439"/>
<dbReference type="Proteomes" id="UP000011761">
    <property type="component" value="Unassembled WGS sequence"/>
</dbReference>
<dbReference type="HOGENOM" id="CLU_015714_2_0_1"/>
<feature type="compositionally biased region" description="Basic and acidic residues" evidence="1">
    <location>
        <begin position="82"/>
        <end position="93"/>
    </location>
</feature>
<dbReference type="AlphaFoldDB" id="M2LIH2"/>
<accession>M2LIH2</accession>
<feature type="compositionally biased region" description="Polar residues" evidence="1">
    <location>
        <begin position="11"/>
        <end position="40"/>
    </location>
</feature>
<dbReference type="GO" id="GO:0008654">
    <property type="term" value="P:phospholipid biosynthetic process"/>
    <property type="evidence" value="ECO:0007669"/>
    <property type="project" value="TreeGrafter"/>
</dbReference>
<proteinExistence type="predicted"/>
<dbReference type="PANTHER" id="PTHR38406:SF1">
    <property type="entry name" value="TRANSCRIPTIONAL REPRESSOR OPI1"/>
    <property type="match status" value="1"/>
</dbReference>
<dbReference type="GO" id="GO:0005783">
    <property type="term" value="C:endoplasmic reticulum"/>
    <property type="evidence" value="ECO:0007669"/>
    <property type="project" value="TreeGrafter"/>
</dbReference>
<dbReference type="OrthoDB" id="2441642at2759"/>
<evidence type="ECO:0008006" key="4">
    <source>
        <dbReference type="Google" id="ProtNLM"/>
    </source>
</evidence>
<name>M2LIH2_BAUPA</name>
<dbReference type="GO" id="GO:0030968">
    <property type="term" value="P:endoplasmic reticulum unfolded protein response"/>
    <property type="evidence" value="ECO:0007669"/>
    <property type="project" value="TreeGrafter"/>
</dbReference>
<organism evidence="2 3">
    <name type="scientific">Baudoinia panamericana (strain UAMH 10762)</name>
    <name type="common">Angels' share fungus</name>
    <name type="synonym">Baudoinia compniacensis (strain UAMH 10762)</name>
    <dbReference type="NCBI Taxonomy" id="717646"/>
    <lineage>
        <taxon>Eukaryota</taxon>
        <taxon>Fungi</taxon>
        <taxon>Dikarya</taxon>
        <taxon>Ascomycota</taxon>
        <taxon>Pezizomycotina</taxon>
        <taxon>Dothideomycetes</taxon>
        <taxon>Dothideomycetidae</taxon>
        <taxon>Mycosphaerellales</taxon>
        <taxon>Teratosphaeriaceae</taxon>
        <taxon>Baudoinia</taxon>
    </lineage>
</organism>
<feature type="region of interest" description="Disordered" evidence="1">
    <location>
        <begin position="165"/>
        <end position="254"/>
    </location>
</feature>
<sequence>METHVPPNGGRLSNGTAGNSPADMNSFMSFNELSRNPSNETDGDDARTREAAEALAGLGNPEFARSPQHMPLHVHVQSHASSEPRQESYHEGEEPMLQLLTQSHPWIGGAIGGSIYAYSTTKSYSPRFVRAGANMVERNIAKPVVSTVGSVGRMTGVEGVARWYLTPRSHSEHEQAERERDGSGRGKRRRDAHDEMDVESGLASPRSVARRDSFDSAMESLPPYGASKPPSYREEASPASLHRSKQLQRPAHNRTWSQQLVVSASGLSVAMSETSGQSLVYILGFLGRSAQHIATLTNALKLVLEQYDQARDHFHKTHDMPKHDGEQRPQTPDHDDAARRLAQVIKRHCDDIWQTLRTVTFSISNTVGGALPENAREFVRRQILSLPARWQKVSDGQSGDSDTSRNAHRMIAFATEGLDMMEHVGLACKATLDSAERWVQVVGRRSQQPPRNGQGHTQHALGPYKPSESGQAESQDLSDHAMTDGGDEQMKD</sequence>
<dbReference type="STRING" id="717646.M2LIH2"/>
<evidence type="ECO:0000256" key="1">
    <source>
        <dbReference type="SAM" id="MobiDB-lite"/>
    </source>
</evidence>
<feature type="compositionally biased region" description="Polar residues" evidence="1">
    <location>
        <begin position="445"/>
        <end position="457"/>
    </location>
</feature>
<feature type="region of interest" description="Disordered" evidence="1">
    <location>
        <begin position="316"/>
        <end position="336"/>
    </location>
</feature>
<dbReference type="InterPro" id="IPR013927">
    <property type="entry name" value="TF_Opi1_Ccg-8"/>
</dbReference>
<keyword evidence="3" id="KW-1185">Reference proteome</keyword>
<feature type="region of interest" description="Disordered" evidence="1">
    <location>
        <begin position="74"/>
        <end position="93"/>
    </location>
</feature>
<feature type="compositionally biased region" description="Basic and acidic residues" evidence="1">
    <location>
        <begin position="477"/>
        <end position="492"/>
    </location>
</feature>
<gene>
    <name evidence="2" type="ORF">BAUCODRAFT_36439</name>
</gene>
<feature type="region of interest" description="Disordered" evidence="1">
    <location>
        <begin position="1"/>
        <end position="51"/>
    </location>
</feature>
<dbReference type="PANTHER" id="PTHR38406">
    <property type="entry name" value="TRANSCRIPTIONAL REPRESSOR OPI1"/>
    <property type="match status" value="1"/>
</dbReference>
<reference evidence="2 3" key="1">
    <citation type="journal article" date="2012" name="PLoS Pathog.">
        <title>Diverse lifestyles and strategies of plant pathogenesis encoded in the genomes of eighteen Dothideomycetes fungi.</title>
        <authorList>
            <person name="Ohm R.A."/>
            <person name="Feau N."/>
            <person name="Henrissat B."/>
            <person name="Schoch C.L."/>
            <person name="Horwitz B.A."/>
            <person name="Barry K.W."/>
            <person name="Condon B.J."/>
            <person name="Copeland A.C."/>
            <person name="Dhillon B."/>
            <person name="Glaser F."/>
            <person name="Hesse C.N."/>
            <person name="Kosti I."/>
            <person name="LaButti K."/>
            <person name="Lindquist E.A."/>
            <person name="Lucas S."/>
            <person name="Salamov A.A."/>
            <person name="Bradshaw R.E."/>
            <person name="Ciuffetti L."/>
            <person name="Hamelin R.C."/>
            <person name="Kema G.H.J."/>
            <person name="Lawrence C."/>
            <person name="Scott J.A."/>
            <person name="Spatafora J.W."/>
            <person name="Turgeon B.G."/>
            <person name="de Wit P.J.G.M."/>
            <person name="Zhong S."/>
            <person name="Goodwin S.B."/>
            <person name="Grigoriev I.V."/>
        </authorList>
    </citation>
    <scope>NUCLEOTIDE SEQUENCE [LARGE SCALE GENOMIC DNA]</scope>
    <source>
        <strain evidence="2 3">UAMH 10762</strain>
    </source>
</reference>
<evidence type="ECO:0000313" key="2">
    <source>
        <dbReference type="EMBL" id="EMC93967.1"/>
    </source>
</evidence>